<feature type="region of interest" description="Disordered" evidence="1">
    <location>
        <begin position="144"/>
        <end position="173"/>
    </location>
</feature>
<organism evidence="2 3">
    <name type="scientific">Ascobolus immersus RN42</name>
    <dbReference type="NCBI Taxonomy" id="1160509"/>
    <lineage>
        <taxon>Eukaryota</taxon>
        <taxon>Fungi</taxon>
        <taxon>Dikarya</taxon>
        <taxon>Ascomycota</taxon>
        <taxon>Pezizomycotina</taxon>
        <taxon>Pezizomycetes</taxon>
        <taxon>Pezizales</taxon>
        <taxon>Ascobolaceae</taxon>
        <taxon>Ascobolus</taxon>
    </lineage>
</organism>
<reference evidence="2 3" key="1">
    <citation type="journal article" date="2018" name="Nat. Ecol. Evol.">
        <title>Pezizomycetes genomes reveal the molecular basis of ectomycorrhizal truffle lifestyle.</title>
        <authorList>
            <person name="Murat C."/>
            <person name="Payen T."/>
            <person name="Noel B."/>
            <person name="Kuo A."/>
            <person name="Morin E."/>
            <person name="Chen J."/>
            <person name="Kohler A."/>
            <person name="Krizsan K."/>
            <person name="Balestrini R."/>
            <person name="Da Silva C."/>
            <person name="Montanini B."/>
            <person name="Hainaut M."/>
            <person name="Levati E."/>
            <person name="Barry K.W."/>
            <person name="Belfiori B."/>
            <person name="Cichocki N."/>
            <person name="Clum A."/>
            <person name="Dockter R.B."/>
            <person name="Fauchery L."/>
            <person name="Guy J."/>
            <person name="Iotti M."/>
            <person name="Le Tacon F."/>
            <person name="Lindquist E.A."/>
            <person name="Lipzen A."/>
            <person name="Malagnac F."/>
            <person name="Mello A."/>
            <person name="Molinier V."/>
            <person name="Miyauchi S."/>
            <person name="Poulain J."/>
            <person name="Riccioni C."/>
            <person name="Rubini A."/>
            <person name="Sitrit Y."/>
            <person name="Splivallo R."/>
            <person name="Traeger S."/>
            <person name="Wang M."/>
            <person name="Zifcakova L."/>
            <person name="Wipf D."/>
            <person name="Zambonelli A."/>
            <person name="Paolocci F."/>
            <person name="Nowrousian M."/>
            <person name="Ottonello S."/>
            <person name="Baldrian P."/>
            <person name="Spatafora J.W."/>
            <person name="Henrissat B."/>
            <person name="Nagy L.G."/>
            <person name="Aury J.M."/>
            <person name="Wincker P."/>
            <person name="Grigoriev I.V."/>
            <person name="Bonfante P."/>
            <person name="Martin F.M."/>
        </authorList>
    </citation>
    <scope>NUCLEOTIDE SEQUENCE [LARGE SCALE GENOMIC DNA]</scope>
    <source>
        <strain evidence="2 3">RN42</strain>
    </source>
</reference>
<protein>
    <submittedName>
        <fullName evidence="2">Uncharacterized protein</fullName>
    </submittedName>
</protein>
<evidence type="ECO:0000313" key="2">
    <source>
        <dbReference type="EMBL" id="RPA74654.1"/>
    </source>
</evidence>
<sequence length="315" mass="36242">MLVNIISPSAKLALKSAPIATALSKSFSTSPARLEADETTPKPNIAREKKFYARGDRPTRRVFKADNADISYWDPTKNLSLTQAIDRNIHFVHPVGIYNSQGEIIGVKRANLIRARSTDIKDPETGDYYTVTVEVERFSPERELEHGWVPDRHKENDKPLEQREKEKNEREERRKAIVKRRLALWDSEFKDPEASTLLKTVRDAADAVHQQVASHLEKKPDPQDKEFSDLLEKATQLRLEHSRTLDQIREKMEMRKRLLGELYSKLETAVQTKGATGPIRAEIARIKSEYPVQRPQDRFMNPKKAAQADKRKVLE</sequence>
<feature type="compositionally biased region" description="Basic and acidic residues" evidence="1">
    <location>
        <begin position="306"/>
        <end position="315"/>
    </location>
</feature>
<gene>
    <name evidence="2" type="ORF">BJ508DRAFT_418514</name>
</gene>
<evidence type="ECO:0000313" key="3">
    <source>
        <dbReference type="Proteomes" id="UP000275078"/>
    </source>
</evidence>
<keyword evidence="3" id="KW-1185">Reference proteome</keyword>
<proteinExistence type="predicted"/>
<evidence type="ECO:0000256" key="1">
    <source>
        <dbReference type="SAM" id="MobiDB-lite"/>
    </source>
</evidence>
<accession>A0A3N4HY95</accession>
<dbReference type="AlphaFoldDB" id="A0A3N4HY95"/>
<dbReference type="Proteomes" id="UP000275078">
    <property type="component" value="Unassembled WGS sequence"/>
</dbReference>
<feature type="region of interest" description="Disordered" evidence="1">
    <location>
        <begin position="292"/>
        <end position="315"/>
    </location>
</feature>
<dbReference type="EMBL" id="ML119784">
    <property type="protein sequence ID" value="RPA74654.1"/>
    <property type="molecule type" value="Genomic_DNA"/>
</dbReference>
<name>A0A3N4HY95_ASCIM</name>